<feature type="binding site" evidence="12">
    <location>
        <position position="603"/>
    </location>
    <ligand>
        <name>ATP</name>
        <dbReference type="ChEBI" id="CHEBI:30616"/>
    </ligand>
</feature>
<feature type="short sequence motif" description="'HIGH' region" evidence="12">
    <location>
        <begin position="58"/>
        <end position="68"/>
    </location>
</feature>
<dbReference type="Proteomes" id="UP000274458">
    <property type="component" value="Chromosome"/>
</dbReference>
<comment type="domain">
    <text evidence="12">IleRS has two distinct active sites: one for aminoacylation and one for editing. The misactivated valine is translocated from the active site to the editing site, which sterically excludes the correctly activated isoleucine. The single editing site contains two valyl binding pockets, one specific for each substrate (Val-AMP or Val-tRNA(Ile)).</text>
</comment>
<dbReference type="InterPro" id="IPR009008">
    <property type="entry name" value="Val/Leu/Ile-tRNA-synth_edit"/>
</dbReference>
<evidence type="ECO:0000259" key="14">
    <source>
        <dbReference type="Pfam" id="PF06827"/>
    </source>
</evidence>
<feature type="domain" description="Aminoacyl-tRNA synthetase class Ia" evidence="13">
    <location>
        <begin position="28"/>
        <end position="639"/>
    </location>
</feature>
<evidence type="ECO:0000256" key="10">
    <source>
        <dbReference type="ARBA" id="ARBA00025217"/>
    </source>
</evidence>
<evidence type="ECO:0000313" key="17">
    <source>
        <dbReference type="Proteomes" id="UP000274458"/>
    </source>
</evidence>
<accession>A0A3Q9CM56</accession>
<dbReference type="InterPro" id="IPR033708">
    <property type="entry name" value="Anticodon_Ile_BEm"/>
</dbReference>
<feature type="binding site" evidence="12">
    <location>
        <position position="892"/>
    </location>
    <ligand>
        <name>Zn(2+)</name>
        <dbReference type="ChEBI" id="CHEBI:29105"/>
    </ligand>
</feature>
<dbReference type="OrthoDB" id="9810365at2"/>
<keyword evidence="9 12" id="KW-0030">Aminoacyl-tRNA synthetase</keyword>
<dbReference type="PROSITE" id="PS00178">
    <property type="entry name" value="AA_TRNA_LIGASE_I"/>
    <property type="match status" value="1"/>
</dbReference>
<keyword evidence="7 12" id="KW-0067">ATP-binding</keyword>
<keyword evidence="3 12" id="KW-0436">Ligase</keyword>
<feature type="domain" description="Methionyl/Valyl/Leucyl/Isoleucyl-tRNA synthetase anticodon-binding" evidence="15">
    <location>
        <begin position="682"/>
        <end position="839"/>
    </location>
</feature>
<evidence type="ECO:0000256" key="12">
    <source>
        <dbReference type="HAMAP-Rule" id="MF_02002"/>
    </source>
</evidence>
<dbReference type="RefSeq" id="WP_126071518.1">
    <property type="nucleotide sequence ID" value="NZ_CP026513.1"/>
</dbReference>
<dbReference type="InterPro" id="IPR013155">
    <property type="entry name" value="M/V/L/I-tRNA-synth_anticd-bd"/>
</dbReference>
<sequence>MINYKNTLNLPKTSFPMRGNLSKKEPEILQYWYDNNLYKIIRKNKINKKKFILHDGPPYANGKIHMGHVINKILKDIIIKFKGLDGFDAPYIPGWDCHGLPIEQQIEKIFDKSKNISNIKFQNVCRKYAKKQIKQQKNDFIRLGILGDWDNYYCTMNSYVEANTIRILGNIIKKNSIYQGIKPVYWCLNCNSTLAESEIEYIDKISTSVYVLFKLLKIKKNKILFNINKKNNYIYAVIWTTNPWTLLANSAISVNPKYLYNLIKFNNNCYIIAKELLLNFIKKMEIKKYKIIGEIEGKKLEYLLFQNPIINIKVPIVLNNNIDLKSGTGIVHIAPGHGPEDYIIGNNYNLKIKSILNNYGYYEFNNNKKLNGMYILEINNYVINFLKIKKLIIKKENYKHSYPHCWRHKTPIIFRTTNQWFIKIKKNKKIKNIIKKINKVNWIPEWGKKNIKKMISERPDWCISRQRKWGIPITLFLNKKTKKLHPKTLTLIEKISKLIEIHGIKIWWYLNKKILLGKSYKKYIKIKDTLDVWFDSGCTHLTVIKNKFNYSNIIDMYLEGIDQYRGWFMSSLIISFIIKKKSPYRNVLSHGFVVDKKGEKMSKSIGNIINYKFLIKKFGVDIIRLWISSVDYTKNINISQENLNNTVDIYRKIRNTIRFLLSNLYDFKLKNIINYKNMLHIDRWAVSYTKKIQKSIIKNYKLYNFSSVIKHIMNFCSIKMSSFYLDIIKDRQYTINKNNIARLSCQTALYYIIESLVRWITPIMSFTAHEVWNYIPGKRSKYIFTEEWFENNKFELNNKEFLNNKYWNKIIKIRNKVNKCIEKIRDKNNIKNSLELDLKIYTNKKNLNFLKILGKELKFIFLTSDANVFYKKNITEKEEIKIILTKFKGIKCLRCWHYFKKNNKNFKYYNLCNRCITNVYGEGEIRKFV</sequence>
<dbReference type="PANTHER" id="PTHR42765">
    <property type="entry name" value="SOLEUCYL-TRNA SYNTHETASE"/>
    <property type="match status" value="1"/>
</dbReference>
<comment type="subunit">
    <text evidence="12">Monomer.</text>
</comment>
<dbReference type="PANTHER" id="PTHR42765:SF1">
    <property type="entry name" value="ISOLEUCINE--TRNA LIGASE, MITOCHONDRIAL"/>
    <property type="match status" value="1"/>
</dbReference>
<evidence type="ECO:0000256" key="1">
    <source>
        <dbReference type="ARBA" id="ARBA00006887"/>
    </source>
</evidence>
<dbReference type="SUPFAM" id="SSF47323">
    <property type="entry name" value="Anticodon-binding domain of a subclass of class I aminoacyl-tRNA synthetases"/>
    <property type="match status" value="1"/>
</dbReference>
<name>A0A3Q9CM56_9ENTR</name>
<dbReference type="InterPro" id="IPR050081">
    <property type="entry name" value="Ile-tRNA_ligase"/>
</dbReference>
<dbReference type="AlphaFoldDB" id="A0A3Q9CM56"/>
<evidence type="ECO:0000256" key="6">
    <source>
        <dbReference type="ARBA" id="ARBA00022833"/>
    </source>
</evidence>
<evidence type="ECO:0000256" key="11">
    <source>
        <dbReference type="ARBA" id="ARBA00048359"/>
    </source>
</evidence>
<dbReference type="Gene3D" id="3.40.50.620">
    <property type="entry name" value="HUPs"/>
    <property type="match status" value="2"/>
</dbReference>
<dbReference type="InterPro" id="IPR002301">
    <property type="entry name" value="Ile-tRNA-ligase"/>
</dbReference>
<dbReference type="InterPro" id="IPR009080">
    <property type="entry name" value="tRNAsynth_Ia_anticodon-bd"/>
</dbReference>
<evidence type="ECO:0000256" key="8">
    <source>
        <dbReference type="ARBA" id="ARBA00022917"/>
    </source>
</evidence>
<dbReference type="InterPro" id="IPR002300">
    <property type="entry name" value="aa-tRNA-synth_Ia"/>
</dbReference>
<dbReference type="InterPro" id="IPR010663">
    <property type="entry name" value="Znf_FPG/IleRS"/>
</dbReference>
<dbReference type="SUPFAM" id="SSF52374">
    <property type="entry name" value="Nucleotidylyl transferase"/>
    <property type="match status" value="1"/>
</dbReference>
<evidence type="ECO:0000313" key="16">
    <source>
        <dbReference type="EMBL" id="AZP36252.1"/>
    </source>
</evidence>
<comment type="function">
    <text evidence="10 12">Catalyzes the attachment of isoleucine to tRNA(Ile). As IleRS can inadvertently accommodate and process structurally similar amino acids such as valine, to avoid such errors it has two additional distinct tRNA(Ile)-dependent editing activities. One activity is designated as 'pretransfer' editing and involves the hydrolysis of activated Val-AMP. The other activity is designated 'posttransfer' editing and involves deacylation of mischarged Val-tRNA(Ile).</text>
</comment>
<dbReference type="FunFam" id="3.40.50.620:FF:000042">
    <property type="entry name" value="Isoleucine--tRNA ligase"/>
    <property type="match status" value="1"/>
</dbReference>
<dbReference type="NCBIfam" id="TIGR00392">
    <property type="entry name" value="ileS"/>
    <property type="match status" value="1"/>
</dbReference>
<feature type="binding site" evidence="12">
    <location>
        <position position="559"/>
    </location>
    <ligand>
        <name>L-isoleucyl-5'-AMP</name>
        <dbReference type="ChEBI" id="CHEBI:178002"/>
    </ligand>
</feature>
<proteinExistence type="inferred from homology"/>
<dbReference type="Gene3D" id="1.10.730.20">
    <property type="match status" value="1"/>
</dbReference>
<evidence type="ECO:0000256" key="4">
    <source>
        <dbReference type="ARBA" id="ARBA00022723"/>
    </source>
</evidence>
<keyword evidence="8 12" id="KW-0648">Protein biosynthesis</keyword>
<dbReference type="Pfam" id="PF06827">
    <property type="entry name" value="zf-FPG_IleRS"/>
    <property type="match status" value="1"/>
</dbReference>
<dbReference type="GO" id="GO:0002161">
    <property type="term" value="F:aminoacyl-tRNA deacylase activity"/>
    <property type="evidence" value="ECO:0007669"/>
    <property type="project" value="InterPro"/>
</dbReference>
<keyword evidence="17" id="KW-1185">Reference proteome</keyword>
<dbReference type="Pfam" id="PF00133">
    <property type="entry name" value="tRNA-synt_1"/>
    <property type="match status" value="1"/>
</dbReference>
<dbReference type="EC" id="6.1.1.5" evidence="12"/>
<evidence type="ECO:0000256" key="5">
    <source>
        <dbReference type="ARBA" id="ARBA00022741"/>
    </source>
</evidence>
<dbReference type="GO" id="GO:0004822">
    <property type="term" value="F:isoleucine-tRNA ligase activity"/>
    <property type="evidence" value="ECO:0007669"/>
    <property type="project" value="UniProtKB-UniRule"/>
</dbReference>
<dbReference type="GO" id="GO:0005829">
    <property type="term" value="C:cytosol"/>
    <property type="evidence" value="ECO:0007669"/>
    <property type="project" value="TreeGrafter"/>
</dbReference>
<evidence type="ECO:0000256" key="2">
    <source>
        <dbReference type="ARBA" id="ARBA00022490"/>
    </source>
</evidence>
<keyword evidence="2 12" id="KW-0963">Cytoplasm</keyword>
<dbReference type="SUPFAM" id="SSF50677">
    <property type="entry name" value="ValRS/IleRS/LeuRS editing domain"/>
    <property type="match status" value="1"/>
</dbReference>
<dbReference type="KEGG" id="aade:C3B56_00143"/>
<keyword evidence="4 12" id="KW-0479">Metal-binding</keyword>
<keyword evidence="6 12" id="KW-0862">Zinc</keyword>
<evidence type="ECO:0000256" key="3">
    <source>
        <dbReference type="ARBA" id="ARBA00022598"/>
    </source>
</evidence>
<comment type="catalytic activity">
    <reaction evidence="11 12">
        <text>tRNA(Ile) + L-isoleucine + ATP = L-isoleucyl-tRNA(Ile) + AMP + diphosphate</text>
        <dbReference type="Rhea" id="RHEA:11060"/>
        <dbReference type="Rhea" id="RHEA-COMP:9666"/>
        <dbReference type="Rhea" id="RHEA-COMP:9695"/>
        <dbReference type="ChEBI" id="CHEBI:30616"/>
        <dbReference type="ChEBI" id="CHEBI:33019"/>
        <dbReference type="ChEBI" id="CHEBI:58045"/>
        <dbReference type="ChEBI" id="CHEBI:78442"/>
        <dbReference type="ChEBI" id="CHEBI:78528"/>
        <dbReference type="ChEBI" id="CHEBI:456215"/>
        <dbReference type="EC" id="6.1.1.5"/>
    </reaction>
</comment>
<dbReference type="CDD" id="cd07960">
    <property type="entry name" value="Anticodon_Ia_Ile_BEm"/>
    <property type="match status" value="1"/>
</dbReference>
<feature type="binding site" evidence="12">
    <location>
        <position position="912"/>
    </location>
    <ligand>
        <name>Zn(2+)</name>
        <dbReference type="ChEBI" id="CHEBI:29105"/>
    </ligand>
</feature>
<protein>
    <recommendedName>
        <fullName evidence="12">Isoleucine--tRNA ligase</fullName>
        <ecNumber evidence="12">6.1.1.5</ecNumber>
    </recommendedName>
    <alternativeName>
        <fullName evidence="12">Isoleucyl-tRNA synthetase</fullName>
        <shortName evidence="12">IleRS</shortName>
    </alternativeName>
</protein>
<feature type="domain" description="Zinc finger FPG/IleRS-type" evidence="14">
    <location>
        <begin position="889"/>
        <end position="917"/>
    </location>
</feature>
<dbReference type="GO" id="GO:0006428">
    <property type="term" value="P:isoleucyl-tRNA aminoacylation"/>
    <property type="evidence" value="ECO:0007669"/>
    <property type="project" value="UniProtKB-UniRule"/>
</dbReference>
<evidence type="ECO:0000259" key="15">
    <source>
        <dbReference type="Pfam" id="PF08264"/>
    </source>
</evidence>
<dbReference type="HAMAP" id="MF_02002">
    <property type="entry name" value="Ile_tRNA_synth_type1"/>
    <property type="match status" value="1"/>
</dbReference>
<dbReference type="Pfam" id="PF08264">
    <property type="entry name" value="Anticodon_1"/>
    <property type="match status" value="1"/>
</dbReference>
<dbReference type="GO" id="GO:0008270">
    <property type="term" value="F:zinc ion binding"/>
    <property type="evidence" value="ECO:0007669"/>
    <property type="project" value="UniProtKB-UniRule"/>
</dbReference>
<dbReference type="GO" id="GO:0005524">
    <property type="term" value="F:ATP binding"/>
    <property type="evidence" value="ECO:0007669"/>
    <property type="project" value="UniProtKB-UniRule"/>
</dbReference>
<dbReference type="PRINTS" id="PR00984">
    <property type="entry name" value="TRNASYNTHILE"/>
</dbReference>
<evidence type="ECO:0000259" key="13">
    <source>
        <dbReference type="Pfam" id="PF00133"/>
    </source>
</evidence>
<comment type="cofactor">
    <cofactor evidence="12">
        <name>Zn(2+)</name>
        <dbReference type="ChEBI" id="CHEBI:29105"/>
    </cofactor>
    <text evidence="12">Binds 1 zinc ion per subunit.</text>
</comment>
<feature type="binding site" evidence="12">
    <location>
        <position position="895"/>
    </location>
    <ligand>
        <name>Zn(2+)</name>
        <dbReference type="ChEBI" id="CHEBI:29105"/>
    </ligand>
</feature>
<feature type="binding site" evidence="12">
    <location>
        <position position="915"/>
    </location>
    <ligand>
        <name>Zn(2+)</name>
        <dbReference type="ChEBI" id="CHEBI:29105"/>
    </ligand>
</feature>
<keyword evidence="5 12" id="KW-0547">Nucleotide-binding</keyword>
<dbReference type="InterPro" id="IPR023585">
    <property type="entry name" value="Ile-tRNA-ligase_type1"/>
</dbReference>
<evidence type="ECO:0000256" key="9">
    <source>
        <dbReference type="ARBA" id="ARBA00023146"/>
    </source>
</evidence>
<gene>
    <name evidence="12 16" type="primary">ileS</name>
    <name evidence="16" type="ORF">C3B56_00143</name>
</gene>
<comment type="similarity">
    <text evidence="1 12">Belongs to the class-I aminoacyl-tRNA synthetase family. IleS type 1 subfamily.</text>
</comment>
<reference evidence="16 17" key="1">
    <citation type="journal article" date="2018" name="Genome Biol. Evol.">
        <title>Partnering With a Pest: Genomes of Hemlock Woolly Adelgid Symbionts Reveal Atypical Nutritional Provisioning Patterns in Dual-Obligate Bacteria.</title>
        <authorList>
            <person name="Weglarz K.M."/>
            <person name="Havill N.P."/>
            <person name="Burke G.R."/>
            <person name="von Dohlen C.D."/>
        </authorList>
    </citation>
    <scope>NUCLEOTIDE SEQUENCE [LARGE SCALE GENOMIC DNA]</scope>
    <source>
        <strain evidence="16">ENA</strain>
    </source>
</reference>
<evidence type="ECO:0000256" key="7">
    <source>
        <dbReference type="ARBA" id="ARBA00022840"/>
    </source>
</evidence>
<dbReference type="InterPro" id="IPR014729">
    <property type="entry name" value="Rossmann-like_a/b/a_fold"/>
</dbReference>
<dbReference type="GO" id="GO:0000049">
    <property type="term" value="F:tRNA binding"/>
    <property type="evidence" value="ECO:0007669"/>
    <property type="project" value="InterPro"/>
</dbReference>
<comment type="subcellular location">
    <subcellularLocation>
        <location evidence="12">Cytoplasm</location>
    </subcellularLocation>
</comment>
<dbReference type="InterPro" id="IPR001412">
    <property type="entry name" value="aa-tRNA-synth_I_CS"/>
</dbReference>
<dbReference type="EMBL" id="CP026513">
    <property type="protein sequence ID" value="AZP36252.1"/>
    <property type="molecule type" value="Genomic_DNA"/>
</dbReference>
<feature type="short sequence motif" description="'KMSKS' region" evidence="12">
    <location>
        <begin position="600"/>
        <end position="604"/>
    </location>
</feature>
<organism evidence="16 17">
    <name type="scientific">Candidatus Annandia adelgestsuga</name>
    <dbReference type="NCBI Taxonomy" id="1302411"/>
    <lineage>
        <taxon>Bacteria</taxon>
        <taxon>Pseudomonadati</taxon>
        <taxon>Pseudomonadota</taxon>
        <taxon>Gammaproteobacteria</taxon>
        <taxon>Enterobacterales</taxon>
        <taxon>Enterobacteriaceae</taxon>
        <taxon>Candidatus Annandia</taxon>
    </lineage>
</organism>